<sequence>MGPASRQLATWITEASRQQGIDPSMARRTQNLLEGIGLTNIVYQQIPNPVGSWGGRIGTMAATGVQAINKAMRQQVLSQLGVSPAQYDQALAASLDEYDSYKSYSNTFIACGQRPL</sequence>
<name>A0ABQ3V0S8_9CHLR</name>
<accession>A0ABQ3V0S8</accession>
<proteinExistence type="predicted"/>
<protein>
    <submittedName>
        <fullName evidence="1">Uncharacterized protein</fullName>
    </submittedName>
</protein>
<evidence type="ECO:0000313" key="1">
    <source>
        <dbReference type="EMBL" id="GHO58397.1"/>
    </source>
</evidence>
<gene>
    <name evidence="1" type="ORF">KSB_68720</name>
</gene>
<dbReference type="EMBL" id="BNJG01000003">
    <property type="protein sequence ID" value="GHO58397.1"/>
    <property type="molecule type" value="Genomic_DNA"/>
</dbReference>
<comment type="caution">
    <text evidence="1">The sequence shown here is derived from an EMBL/GenBank/DDBJ whole genome shotgun (WGS) entry which is preliminary data.</text>
</comment>
<reference evidence="1 2" key="1">
    <citation type="journal article" date="2021" name="Int. J. Syst. Evol. Microbiol.">
        <title>Reticulibacter mediterranei gen. nov., sp. nov., within the new family Reticulibacteraceae fam. nov., and Ktedonospora formicarum gen. nov., sp. nov., Ktedonobacter robiniae sp. nov., Dictyobacter formicarum sp. nov. and Dictyobacter arantiisoli sp. nov., belonging to the class Ktedonobacteria.</title>
        <authorList>
            <person name="Yabe S."/>
            <person name="Zheng Y."/>
            <person name="Wang C.M."/>
            <person name="Sakai Y."/>
            <person name="Abe K."/>
            <person name="Yokota A."/>
            <person name="Donadio S."/>
            <person name="Cavaletti L."/>
            <person name="Monciardini P."/>
        </authorList>
    </citation>
    <scope>NUCLEOTIDE SEQUENCE [LARGE SCALE GENOMIC DNA]</scope>
    <source>
        <strain evidence="1 2">SOSP1-30</strain>
    </source>
</reference>
<dbReference type="Proteomes" id="UP000654345">
    <property type="component" value="Unassembled WGS sequence"/>
</dbReference>
<evidence type="ECO:0000313" key="2">
    <source>
        <dbReference type="Proteomes" id="UP000654345"/>
    </source>
</evidence>
<organism evidence="1 2">
    <name type="scientific">Ktedonobacter robiniae</name>
    <dbReference type="NCBI Taxonomy" id="2778365"/>
    <lineage>
        <taxon>Bacteria</taxon>
        <taxon>Bacillati</taxon>
        <taxon>Chloroflexota</taxon>
        <taxon>Ktedonobacteria</taxon>
        <taxon>Ktedonobacterales</taxon>
        <taxon>Ktedonobacteraceae</taxon>
        <taxon>Ktedonobacter</taxon>
    </lineage>
</organism>
<keyword evidence="2" id="KW-1185">Reference proteome</keyword>